<sequence>MLPFAFTPILSVNISSVGLLGATEGGSSAHFKGLVTLLGYSG</sequence>
<name>A0A0E9QVN4_ANGAN</name>
<accession>A0A0E9QVN4</accession>
<reference evidence="1" key="1">
    <citation type="submission" date="2014-11" db="EMBL/GenBank/DDBJ databases">
        <authorList>
            <person name="Amaro Gonzalez C."/>
        </authorList>
    </citation>
    <scope>NUCLEOTIDE SEQUENCE</scope>
</reference>
<evidence type="ECO:0000313" key="1">
    <source>
        <dbReference type="EMBL" id="JAH20178.1"/>
    </source>
</evidence>
<dbReference type="AlphaFoldDB" id="A0A0E9QVN4"/>
<protein>
    <submittedName>
        <fullName evidence="1">Uncharacterized protein</fullName>
    </submittedName>
</protein>
<proteinExistence type="predicted"/>
<reference evidence="1" key="2">
    <citation type="journal article" date="2015" name="Fish Shellfish Immunol.">
        <title>Early steps in the European eel (Anguilla anguilla)-Vibrio vulnificus interaction in the gills: Role of the RtxA13 toxin.</title>
        <authorList>
            <person name="Callol A."/>
            <person name="Pajuelo D."/>
            <person name="Ebbesson L."/>
            <person name="Teles M."/>
            <person name="MacKenzie S."/>
            <person name="Amaro C."/>
        </authorList>
    </citation>
    <scope>NUCLEOTIDE SEQUENCE</scope>
</reference>
<dbReference type="EMBL" id="GBXM01088399">
    <property type="protein sequence ID" value="JAH20178.1"/>
    <property type="molecule type" value="Transcribed_RNA"/>
</dbReference>
<organism evidence="1">
    <name type="scientific">Anguilla anguilla</name>
    <name type="common">European freshwater eel</name>
    <name type="synonym">Muraena anguilla</name>
    <dbReference type="NCBI Taxonomy" id="7936"/>
    <lineage>
        <taxon>Eukaryota</taxon>
        <taxon>Metazoa</taxon>
        <taxon>Chordata</taxon>
        <taxon>Craniata</taxon>
        <taxon>Vertebrata</taxon>
        <taxon>Euteleostomi</taxon>
        <taxon>Actinopterygii</taxon>
        <taxon>Neopterygii</taxon>
        <taxon>Teleostei</taxon>
        <taxon>Anguilliformes</taxon>
        <taxon>Anguillidae</taxon>
        <taxon>Anguilla</taxon>
    </lineage>
</organism>